<feature type="domain" description="Imm33-like" evidence="1">
    <location>
        <begin position="9"/>
        <end position="110"/>
    </location>
</feature>
<name>A0ABW2R292_9NEIS</name>
<comment type="caution">
    <text evidence="2">The sequence shown here is derived from an EMBL/GenBank/DDBJ whole genome shotgun (WGS) entry which is preliminary data.</text>
</comment>
<sequence>MKKEIPTQKQIDICKKNCSAITPYSLEEMVAVAIKTIGKNPTVGMRNIPNDGENVTWFFYCGENSEDPDFYQTMHIEHLTDYLPNVFDYLCLEPGFSFIIDGNGYQDVWKNNE</sequence>
<gene>
    <name evidence="2" type="ORF">ACFQNF_19445</name>
</gene>
<dbReference type="Proteomes" id="UP001596473">
    <property type="component" value="Unassembled WGS sequence"/>
</dbReference>
<evidence type="ECO:0000259" key="1">
    <source>
        <dbReference type="Pfam" id="PF24719"/>
    </source>
</evidence>
<dbReference type="EMBL" id="JBHTBQ010000044">
    <property type="protein sequence ID" value="MFC7422037.1"/>
    <property type="molecule type" value="Genomic_DNA"/>
</dbReference>
<organism evidence="2 3">
    <name type="scientific">Iodobacter arcticus</name>
    <dbReference type="NCBI Taxonomy" id="590593"/>
    <lineage>
        <taxon>Bacteria</taxon>
        <taxon>Pseudomonadati</taxon>
        <taxon>Pseudomonadota</taxon>
        <taxon>Betaproteobacteria</taxon>
        <taxon>Neisseriales</taxon>
        <taxon>Chitinibacteraceae</taxon>
        <taxon>Iodobacter</taxon>
    </lineage>
</organism>
<keyword evidence="3" id="KW-1185">Reference proteome</keyword>
<evidence type="ECO:0000313" key="2">
    <source>
        <dbReference type="EMBL" id="MFC7422037.1"/>
    </source>
</evidence>
<dbReference type="RefSeq" id="WP_380189794.1">
    <property type="nucleotide sequence ID" value="NZ_JBHTBQ010000044.1"/>
</dbReference>
<reference evidence="3" key="1">
    <citation type="journal article" date="2019" name="Int. J. Syst. Evol. Microbiol.">
        <title>The Global Catalogue of Microorganisms (GCM) 10K type strain sequencing project: providing services to taxonomists for standard genome sequencing and annotation.</title>
        <authorList>
            <consortium name="The Broad Institute Genomics Platform"/>
            <consortium name="The Broad Institute Genome Sequencing Center for Infectious Disease"/>
            <person name="Wu L."/>
            <person name="Ma J."/>
        </authorList>
    </citation>
    <scope>NUCLEOTIDE SEQUENCE [LARGE SCALE GENOMIC DNA]</scope>
    <source>
        <strain evidence="3">CCUG 62945</strain>
    </source>
</reference>
<dbReference type="Pfam" id="PF24719">
    <property type="entry name" value="Imm33-like"/>
    <property type="match status" value="1"/>
</dbReference>
<proteinExistence type="predicted"/>
<dbReference type="InterPro" id="IPR056509">
    <property type="entry name" value="Imm33-like"/>
</dbReference>
<accession>A0ABW2R292</accession>
<protein>
    <recommendedName>
        <fullName evidence="1">Imm33-like domain-containing protein</fullName>
    </recommendedName>
</protein>
<evidence type="ECO:0000313" key="3">
    <source>
        <dbReference type="Proteomes" id="UP001596473"/>
    </source>
</evidence>